<organism evidence="1 2">
    <name type="scientific">Pocillopora damicornis</name>
    <name type="common">Cauliflower coral</name>
    <name type="synonym">Millepora damicornis</name>
    <dbReference type="NCBI Taxonomy" id="46731"/>
    <lineage>
        <taxon>Eukaryota</taxon>
        <taxon>Metazoa</taxon>
        <taxon>Cnidaria</taxon>
        <taxon>Anthozoa</taxon>
        <taxon>Hexacorallia</taxon>
        <taxon>Scleractinia</taxon>
        <taxon>Astrocoeniina</taxon>
        <taxon>Pocilloporidae</taxon>
        <taxon>Pocillopora</taxon>
    </lineage>
</organism>
<gene>
    <name evidence="1" type="ORF">pdam_00024322</name>
</gene>
<reference evidence="1 2" key="1">
    <citation type="journal article" date="2018" name="Sci. Rep.">
        <title>Comparative analysis of the Pocillopora damicornis genome highlights role of immune system in coral evolution.</title>
        <authorList>
            <person name="Cunning R."/>
            <person name="Bay R.A."/>
            <person name="Gillette P."/>
            <person name="Baker A.C."/>
            <person name="Traylor-Knowles N."/>
        </authorList>
    </citation>
    <scope>NUCLEOTIDE SEQUENCE [LARGE SCALE GENOMIC DNA]</scope>
    <source>
        <strain evidence="1">RSMAS</strain>
        <tissue evidence="1">Whole animal</tissue>
    </source>
</reference>
<proteinExistence type="predicted"/>
<dbReference type="STRING" id="46731.A0A3M6UU27"/>
<protein>
    <submittedName>
        <fullName evidence="1">Uncharacterized protein</fullName>
    </submittedName>
</protein>
<dbReference type="AlphaFoldDB" id="A0A3M6UU27"/>
<evidence type="ECO:0000313" key="1">
    <source>
        <dbReference type="EMBL" id="RMX57176.1"/>
    </source>
</evidence>
<comment type="caution">
    <text evidence="1">The sequence shown here is derived from an EMBL/GenBank/DDBJ whole genome shotgun (WGS) entry which is preliminary data.</text>
</comment>
<dbReference type="EMBL" id="RCHS01000719">
    <property type="protein sequence ID" value="RMX57176.1"/>
    <property type="molecule type" value="Genomic_DNA"/>
</dbReference>
<dbReference type="OrthoDB" id="5975932at2759"/>
<accession>A0A3M6UU27</accession>
<name>A0A3M6UU27_POCDA</name>
<dbReference type="Proteomes" id="UP000275408">
    <property type="component" value="Unassembled WGS sequence"/>
</dbReference>
<sequence length="455" mass="52162">MLVGSERISHYHQTTFHVHTYAYKLYIETILNYGTEDEDTILRPQGYYSGLDYPTHVKLVANNIDQTHADYKALPAEKRKAIDGLLKMRGRTTGGKTIVLYGMPHVDLFNTGRMLIPGFTLNDPKFFMNGITAVNTNVRLQAGDLKMKFYACMVKVRSDVYNHIASARLHRNLDVYYPTVRSEIRTYTLQNLHSTFEVKDMFNGRVPDRVVVGIVYQDAFSRKYSYNPFIFKKIKITSIKQAVEADFLKPIALNKEENVVEADFLKPIALNKEENEEFSKKEKKIEFVPFTIEQLSYLAKQDACLAPIFEGVFAADQLLGSPEKIPDRAYIVNTNEIDKPGTHRLAIFTKNYKCKVFDTSDVVEWVFENFETINSNAATLQDMESQSCGQYALMYLKMKARGKSMHDFISLFKKGNYVYNDHLVGEMVKPLLDGELGILNVVNKTISDVVVWIYK</sequence>
<keyword evidence="2" id="KW-1185">Reference proteome</keyword>
<evidence type="ECO:0000313" key="2">
    <source>
        <dbReference type="Proteomes" id="UP000275408"/>
    </source>
</evidence>